<dbReference type="InterPro" id="IPR006119">
    <property type="entry name" value="Resolv_N"/>
</dbReference>
<dbReference type="Pfam" id="PF00239">
    <property type="entry name" value="Resolvase"/>
    <property type="match status" value="1"/>
</dbReference>
<keyword evidence="6" id="KW-0175">Coiled coil</keyword>
<comment type="caution">
    <text evidence="9">The sequence shown here is derived from an EMBL/GenBank/DDBJ whole genome shotgun (WGS) entry which is preliminary data.</text>
</comment>
<keyword evidence="1" id="KW-0229">DNA integration</keyword>
<sequence>MQEIKRVAVYIRVSTTMQDEIGSLEIQKKKMLSYCKEQNYEIFEVYEDIMSGASSKRKAFKRLETILSLKQFDAVVVWSSDRLSRNLLTRLIFLNELTKHDIAFISVTEPQLSTTTPEGRLMLNITGAIAEHERVLISKRTRSGMYKRAEENKYLGGSIPYGYKVNDKGEFIVDLLEVDDVKRMFRLIKIHRSAKKVSELMGINYHTLLMRLKHPIYAGGRTYGKRPKDVFTGKRTTNDKHLLVWDVIEPIISKEEWKEVQDILSSNQKKFATGKINRKYLFSGMIVCSCGGKLFGNMPNRKKMIEYYRCDNCGKRLNMKKVDKVIIEGIFKDEKIKLLNSGSIKEIDYYKEIEELEKKIRELEDKKDDFIELFNDGLIKKEKLKERLNRLNTLIEADNKELIDLKEKILKLQNTNFDEDNMEMLRKILESDTDKYNAEIREILNLIIRRIYVHDYSGYEIEVKL</sequence>
<dbReference type="GO" id="GO:0000150">
    <property type="term" value="F:DNA strand exchange activity"/>
    <property type="evidence" value="ECO:0007669"/>
    <property type="project" value="InterPro"/>
</dbReference>
<dbReference type="PROSITE" id="PS00397">
    <property type="entry name" value="RECOMBINASES_1"/>
    <property type="match status" value="1"/>
</dbReference>
<gene>
    <name evidence="9" type="ORF">PM10SUCC1_00410</name>
</gene>
<evidence type="ECO:0008006" key="11">
    <source>
        <dbReference type="Google" id="ProtNLM"/>
    </source>
</evidence>
<evidence type="ECO:0000256" key="6">
    <source>
        <dbReference type="SAM" id="Coils"/>
    </source>
</evidence>
<dbReference type="AlphaFoldDB" id="A0A9W6LKR5"/>
<dbReference type="CDD" id="cd00338">
    <property type="entry name" value="Ser_Recombinase"/>
    <property type="match status" value="1"/>
</dbReference>
<evidence type="ECO:0000259" key="7">
    <source>
        <dbReference type="PROSITE" id="PS51736"/>
    </source>
</evidence>
<dbReference type="Gene3D" id="3.90.1750.20">
    <property type="entry name" value="Putative Large Serine Recombinase, Chain B, Domain 2"/>
    <property type="match status" value="1"/>
</dbReference>
<name>A0A9W6LKR5_9FUSO</name>
<dbReference type="RefSeq" id="WP_281832194.1">
    <property type="nucleotide sequence ID" value="NZ_BSDY01000001.1"/>
</dbReference>
<evidence type="ECO:0000256" key="2">
    <source>
        <dbReference type="ARBA" id="ARBA00023125"/>
    </source>
</evidence>
<dbReference type="GO" id="GO:0015074">
    <property type="term" value="P:DNA integration"/>
    <property type="evidence" value="ECO:0007669"/>
    <property type="project" value="UniProtKB-KW"/>
</dbReference>
<dbReference type="PANTHER" id="PTHR30461">
    <property type="entry name" value="DNA-INVERTASE FROM LAMBDOID PROPHAGE"/>
    <property type="match status" value="1"/>
</dbReference>
<protein>
    <recommendedName>
        <fullName evidence="11">Site-specific DNA recombinase</fullName>
    </recommendedName>
</protein>
<dbReference type="SUPFAM" id="SSF53041">
    <property type="entry name" value="Resolvase-like"/>
    <property type="match status" value="1"/>
</dbReference>
<evidence type="ECO:0000313" key="10">
    <source>
        <dbReference type="Proteomes" id="UP001144471"/>
    </source>
</evidence>
<keyword evidence="10" id="KW-1185">Reference proteome</keyword>
<dbReference type="InterPro" id="IPR050639">
    <property type="entry name" value="SSR_resolvase"/>
</dbReference>
<organism evidence="9 10">
    <name type="scientific">Propionigenium maris DSM 9537</name>
    <dbReference type="NCBI Taxonomy" id="1123000"/>
    <lineage>
        <taxon>Bacteria</taxon>
        <taxon>Fusobacteriati</taxon>
        <taxon>Fusobacteriota</taxon>
        <taxon>Fusobacteriia</taxon>
        <taxon>Fusobacteriales</taxon>
        <taxon>Fusobacteriaceae</taxon>
        <taxon>Propionigenium</taxon>
    </lineage>
</organism>
<evidence type="ECO:0000256" key="1">
    <source>
        <dbReference type="ARBA" id="ARBA00022908"/>
    </source>
</evidence>
<dbReference type="GO" id="GO:0003677">
    <property type="term" value="F:DNA binding"/>
    <property type="evidence" value="ECO:0007669"/>
    <property type="project" value="UniProtKB-KW"/>
</dbReference>
<reference evidence="9" key="1">
    <citation type="submission" date="2022-12" db="EMBL/GenBank/DDBJ databases">
        <title>Reference genome sequencing for broad-spectrum identification of bacterial and archaeal isolates by mass spectrometry.</title>
        <authorList>
            <person name="Sekiguchi Y."/>
            <person name="Tourlousse D.M."/>
        </authorList>
    </citation>
    <scope>NUCLEOTIDE SEQUENCE</scope>
    <source>
        <strain evidence="9">10succ1</strain>
    </source>
</reference>
<evidence type="ECO:0000256" key="3">
    <source>
        <dbReference type="ARBA" id="ARBA00023172"/>
    </source>
</evidence>
<keyword evidence="3" id="KW-0233">DNA recombination</keyword>
<evidence type="ECO:0000259" key="8">
    <source>
        <dbReference type="PROSITE" id="PS51737"/>
    </source>
</evidence>
<keyword evidence="2" id="KW-0238">DNA-binding</keyword>
<proteinExistence type="predicted"/>
<evidence type="ECO:0000256" key="4">
    <source>
        <dbReference type="PIRSR" id="PIRSR606118-50"/>
    </source>
</evidence>
<dbReference type="EMBL" id="BSDY01000001">
    <property type="protein sequence ID" value="GLI54526.1"/>
    <property type="molecule type" value="Genomic_DNA"/>
</dbReference>
<dbReference type="SMART" id="SM00857">
    <property type="entry name" value="Resolvase"/>
    <property type="match status" value="1"/>
</dbReference>
<feature type="coiled-coil region" evidence="6">
    <location>
        <begin position="346"/>
        <end position="415"/>
    </location>
</feature>
<dbReference type="InterPro" id="IPR038109">
    <property type="entry name" value="DNA_bind_recomb_sf"/>
</dbReference>
<dbReference type="Gene3D" id="3.40.50.1390">
    <property type="entry name" value="Resolvase, N-terminal catalytic domain"/>
    <property type="match status" value="1"/>
</dbReference>
<dbReference type="PROSITE" id="PS51737">
    <property type="entry name" value="RECOMBINASE_DNA_BIND"/>
    <property type="match status" value="1"/>
</dbReference>
<dbReference type="InterPro" id="IPR006118">
    <property type="entry name" value="Recombinase_CS"/>
</dbReference>
<dbReference type="Pfam" id="PF07508">
    <property type="entry name" value="Recombinase"/>
    <property type="match status" value="1"/>
</dbReference>
<dbReference type="InterPro" id="IPR011109">
    <property type="entry name" value="DNA_bind_recombinase_dom"/>
</dbReference>
<dbReference type="PANTHER" id="PTHR30461:SF23">
    <property type="entry name" value="DNA RECOMBINASE-RELATED"/>
    <property type="match status" value="1"/>
</dbReference>
<feature type="active site" description="O-(5'-phospho-DNA)-serine intermediate" evidence="4 5">
    <location>
        <position position="14"/>
    </location>
</feature>
<feature type="domain" description="Resolvase/invertase-type recombinase catalytic" evidence="7">
    <location>
        <begin position="6"/>
        <end position="152"/>
    </location>
</feature>
<dbReference type="PROSITE" id="PS51736">
    <property type="entry name" value="RECOMBINASES_3"/>
    <property type="match status" value="1"/>
</dbReference>
<dbReference type="Proteomes" id="UP001144471">
    <property type="component" value="Unassembled WGS sequence"/>
</dbReference>
<accession>A0A9W6LKR5</accession>
<feature type="domain" description="Recombinase" evidence="8">
    <location>
        <begin position="160"/>
        <end position="270"/>
    </location>
</feature>
<evidence type="ECO:0000313" key="9">
    <source>
        <dbReference type="EMBL" id="GLI54526.1"/>
    </source>
</evidence>
<evidence type="ECO:0000256" key="5">
    <source>
        <dbReference type="PROSITE-ProRule" id="PRU10137"/>
    </source>
</evidence>
<dbReference type="InterPro" id="IPR036162">
    <property type="entry name" value="Resolvase-like_N_sf"/>
</dbReference>